<feature type="region of interest" description="Disordered" evidence="1">
    <location>
        <begin position="590"/>
        <end position="685"/>
    </location>
</feature>
<sequence>METISLVSGSRHLYRKQIIRVHRVLDLNHIVGEFEVTGIIDRIPVCDLLPLKAAPVPLLLPAWQGTDGSEADTATGMVEDLLLIPEVAWQKARQRLDVLRPILEGGGGRALVEEVAEQQQVSAATLYRWLQAYRETGSVRSLVERPRSGGKKERLDAVRDAIVRQAIEEHYLTQQRKPASAVILEVRGQCLKQGLKPPGPNTIRRRIRQLSEEETTRRRWGRRIAAAKFTPLKGEFPGADFPLAVVQIDHTLVDIILVDEEHRRPIGRPNITVATDVFSRMVVGFYLSFDPPGAVGTGLCLAHAVLPKEMWLSRMDVQGDWPCWGVPRVINADNAKEFRGHMIHRAAEEYGMRLEWRPVKKPHWSGHVERLIKTFMKKIHTLRGTTFSNVQERKEYESEKEAVLTLRELEKWLTVFIVNVYHRRMHHALHQSPYDRYHEGIMGSLRFVGTGLPERIYNESQVRLDFMPGEYRTIQEYGVVMDHVHYDADVLRPHIHSLEPGPGKTRLKRKFLFKRDPRNISCLYFLEPETKQYHRIPYRDTSLPAISVWEFRQALDSVKAAGRENIDEQAIFEAYDKMRAIEMEALARTRKTNKQRNRMAQGVPDGTTGTYGRHGATVGSTAAVINPSSDEKRPTPIPQQSPAKPLPRLTPLQPFDGIYDASFAPERSETTDAPRPPTPTVPVHL</sequence>
<accession>A0A1I0JB69</accession>
<dbReference type="OrthoDB" id="501284at2"/>
<dbReference type="PROSITE" id="PS50994">
    <property type="entry name" value="INTEGRASE"/>
    <property type="match status" value="1"/>
</dbReference>
<keyword evidence="4" id="KW-1185">Reference proteome</keyword>
<feature type="compositionally biased region" description="Pro residues" evidence="1">
    <location>
        <begin position="674"/>
        <end position="685"/>
    </location>
</feature>
<proteinExistence type="predicted"/>
<dbReference type="Gene3D" id="3.30.420.10">
    <property type="entry name" value="Ribonuclease H-like superfamily/Ribonuclease H"/>
    <property type="match status" value="1"/>
</dbReference>
<dbReference type="InterPro" id="IPR012337">
    <property type="entry name" value="RNaseH-like_sf"/>
</dbReference>
<organism evidence="3 4">
    <name type="scientific">Hymenobacter actinosclerus</name>
    <dbReference type="NCBI Taxonomy" id="82805"/>
    <lineage>
        <taxon>Bacteria</taxon>
        <taxon>Pseudomonadati</taxon>
        <taxon>Bacteroidota</taxon>
        <taxon>Cytophagia</taxon>
        <taxon>Cytophagales</taxon>
        <taxon>Hymenobacteraceae</taxon>
        <taxon>Hymenobacter</taxon>
    </lineage>
</organism>
<evidence type="ECO:0000259" key="2">
    <source>
        <dbReference type="PROSITE" id="PS50994"/>
    </source>
</evidence>
<dbReference type="EMBL" id="FOHS01000007">
    <property type="protein sequence ID" value="SEU06389.1"/>
    <property type="molecule type" value="Genomic_DNA"/>
</dbReference>
<dbReference type="SUPFAM" id="SSF53098">
    <property type="entry name" value="Ribonuclease H-like"/>
    <property type="match status" value="1"/>
</dbReference>
<evidence type="ECO:0000313" key="3">
    <source>
        <dbReference type="EMBL" id="SEU06389.1"/>
    </source>
</evidence>
<dbReference type="SUPFAM" id="SSF46689">
    <property type="entry name" value="Homeodomain-like"/>
    <property type="match status" value="1"/>
</dbReference>
<name>A0A1I0JB69_9BACT</name>
<reference evidence="4" key="1">
    <citation type="submission" date="2016-10" db="EMBL/GenBank/DDBJ databases">
        <authorList>
            <person name="Varghese N."/>
            <person name="Submissions S."/>
        </authorList>
    </citation>
    <scope>NUCLEOTIDE SEQUENCE [LARGE SCALE GENOMIC DNA]</scope>
    <source>
        <strain evidence="4">DSM 15310</strain>
    </source>
</reference>
<gene>
    <name evidence="3" type="ORF">SAMN04487998_3724</name>
</gene>
<dbReference type="AlphaFoldDB" id="A0A1I0JB69"/>
<evidence type="ECO:0000313" key="4">
    <source>
        <dbReference type="Proteomes" id="UP000198697"/>
    </source>
</evidence>
<dbReference type="GO" id="GO:0015074">
    <property type="term" value="P:DNA integration"/>
    <property type="evidence" value="ECO:0007669"/>
    <property type="project" value="InterPro"/>
</dbReference>
<evidence type="ECO:0000256" key="1">
    <source>
        <dbReference type="SAM" id="MobiDB-lite"/>
    </source>
</evidence>
<dbReference type="STRING" id="82805.SAMN04487998_3724"/>
<dbReference type="InterPro" id="IPR036397">
    <property type="entry name" value="RNaseH_sf"/>
</dbReference>
<dbReference type="InterPro" id="IPR001584">
    <property type="entry name" value="Integrase_cat-core"/>
</dbReference>
<feature type="domain" description="Integrase catalytic" evidence="2">
    <location>
        <begin position="238"/>
        <end position="441"/>
    </location>
</feature>
<dbReference type="GO" id="GO:0003676">
    <property type="term" value="F:nucleic acid binding"/>
    <property type="evidence" value="ECO:0007669"/>
    <property type="project" value="InterPro"/>
</dbReference>
<dbReference type="Proteomes" id="UP000198697">
    <property type="component" value="Unassembled WGS sequence"/>
</dbReference>
<dbReference type="InterPro" id="IPR009057">
    <property type="entry name" value="Homeodomain-like_sf"/>
</dbReference>
<protein>
    <submittedName>
        <fullName evidence="3">Putative transposase</fullName>
    </submittedName>
</protein>